<evidence type="ECO:0000313" key="3">
    <source>
        <dbReference type="Proteomes" id="UP000008021"/>
    </source>
</evidence>
<dbReference type="InterPro" id="IPR007307">
    <property type="entry name" value="Ltv1"/>
</dbReference>
<dbReference type="GO" id="GO:0042274">
    <property type="term" value="P:ribosomal small subunit biogenesis"/>
    <property type="evidence" value="ECO:0007669"/>
    <property type="project" value="InterPro"/>
</dbReference>
<dbReference type="eggNOG" id="KOG2637">
    <property type="taxonomic scope" value="Eukaryota"/>
</dbReference>
<dbReference type="PANTHER" id="PTHR21531">
    <property type="entry name" value="LOW-TEMPERATURE VIABILITY PROTEIN LTV1-RELATED"/>
    <property type="match status" value="1"/>
</dbReference>
<reference evidence="2" key="1">
    <citation type="submission" date="2015-04" db="UniProtKB">
        <authorList>
            <consortium name="EnsemblPlants"/>
        </authorList>
    </citation>
    <scope>IDENTIFICATION</scope>
</reference>
<dbReference type="Gramene" id="OMERI07G19810.8">
    <property type="protein sequence ID" value="OMERI07G19810.8"/>
    <property type="gene ID" value="OMERI07G19810"/>
</dbReference>
<organism evidence="2">
    <name type="scientific">Oryza meridionalis</name>
    <dbReference type="NCBI Taxonomy" id="40149"/>
    <lineage>
        <taxon>Eukaryota</taxon>
        <taxon>Viridiplantae</taxon>
        <taxon>Streptophyta</taxon>
        <taxon>Embryophyta</taxon>
        <taxon>Tracheophyta</taxon>
        <taxon>Spermatophyta</taxon>
        <taxon>Magnoliopsida</taxon>
        <taxon>Liliopsida</taxon>
        <taxon>Poales</taxon>
        <taxon>Poaceae</taxon>
        <taxon>BOP clade</taxon>
        <taxon>Oryzoideae</taxon>
        <taxon>Oryzeae</taxon>
        <taxon>Oryzinae</taxon>
        <taxon>Oryza</taxon>
    </lineage>
</organism>
<feature type="compositionally biased region" description="Low complexity" evidence="1">
    <location>
        <begin position="130"/>
        <end position="142"/>
    </location>
</feature>
<dbReference type="GO" id="GO:0000056">
    <property type="term" value="P:ribosomal small subunit export from nucleus"/>
    <property type="evidence" value="ECO:0007669"/>
    <property type="project" value="TreeGrafter"/>
</dbReference>
<dbReference type="PANTHER" id="PTHR21531:SF1">
    <property type="entry name" value="LOW TEMPERATURE VIABILITY PROTEIN"/>
    <property type="match status" value="1"/>
</dbReference>
<sequence>MTLAYCKIKKGRKTVKNGVSPFHKNKAETTPRPRIFLHPLLPHQATAAATTQSHLAAAAAAAVAAMGRGRNRKPRNFATFRLCPRPGAADASDRVFFRVDNNPYSVPGFADDDVLGGAAAAVGEGDDDAPSSSASDDAGPLPDHVRREILELGLPDDGYDYLAHLREIRPSISSTGGGGASAAFLPIRRHARAHFGPPVDVKAYDASRIRMVSSGEETTTAASAAAAVEVEVTRIENAIDPDVARLLEESGEPAVAGSESESEDDDLEEDFVLVANQDDDDFVLVEIENQFEEEENVAAVDDAEEDGLKNGT</sequence>
<feature type="region of interest" description="Disordered" evidence="1">
    <location>
        <begin position="293"/>
        <end position="312"/>
    </location>
</feature>
<dbReference type="Proteomes" id="UP000008021">
    <property type="component" value="Chromosome 7"/>
</dbReference>
<keyword evidence="3" id="KW-1185">Reference proteome</keyword>
<dbReference type="HOGENOM" id="CLU_077514_0_0_1"/>
<accession>A0A0E0EEW7</accession>
<dbReference type="AlphaFoldDB" id="A0A0E0EEW7"/>
<evidence type="ECO:0000256" key="1">
    <source>
        <dbReference type="SAM" id="MobiDB-lite"/>
    </source>
</evidence>
<protein>
    <submittedName>
        <fullName evidence="2">Uncharacterized protein</fullName>
    </submittedName>
</protein>
<feature type="region of interest" description="Disordered" evidence="1">
    <location>
        <begin position="120"/>
        <end position="142"/>
    </location>
</feature>
<feature type="compositionally biased region" description="Acidic residues" evidence="1">
    <location>
        <begin position="293"/>
        <end position="305"/>
    </location>
</feature>
<dbReference type="GO" id="GO:0005829">
    <property type="term" value="C:cytosol"/>
    <property type="evidence" value="ECO:0007669"/>
    <property type="project" value="TreeGrafter"/>
</dbReference>
<dbReference type="GO" id="GO:0005634">
    <property type="term" value="C:nucleus"/>
    <property type="evidence" value="ECO:0007669"/>
    <property type="project" value="TreeGrafter"/>
</dbReference>
<dbReference type="GO" id="GO:0030688">
    <property type="term" value="C:preribosome, small subunit precursor"/>
    <property type="evidence" value="ECO:0007669"/>
    <property type="project" value="TreeGrafter"/>
</dbReference>
<evidence type="ECO:0000313" key="2">
    <source>
        <dbReference type="EnsemblPlants" id="OMERI07G19810.8"/>
    </source>
</evidence>
<proteinExistence type="predicted"/>
<name>A0A0E0EEW7_9ORYZ</name>
<reference evidence="2" key="2">
    <citation type="submission" date="2018-05" db="EMBL/GenBank/DDBJ databases">
        <title>OmerRS3 (Oryza meridionalis Reference Sequence Version 3).</title>
        <authorList>
            <person name="Zhang J."/>
            <person name="Kudrna D."/>
            <person name="Lee S."/>
            <person name="Talag J."/>
            <person name="Welchert J."/>
            <person name="Wing R.A."/>
        </authorList>
    </citation>
    <scope>NUCLEOTIDE SEQUENCE [LARGE SCALE GENOMIC DNA]</scope>
    <source>
        <strain evidence="2">cv. OR44</strain>
    </source>
</reference>
<dbReference type="EnsemblPlants" id="OMERI07G19810.8">
    <property type="protein sequence ID" value="OMERI07G19810.8"/>
    <property type="gene ID" value="OMERI07G19810"/>
</dbReference>